<evidence type="ECO:0000256" key="1">
    <source>
        <dbReference type="ARBA" id="ARBA00022598"/>
    </source>
</evidence>
<feature type="binding site" evidence="8">
    <location>
        <position position="142"/>
    </location>
    <ligand>
        <name>Zn(2+)</name>
        <dbReference type="ChEBI" id="CHEBI:29105"/>
    </ligand>
</feature>
<dbReference type="InterPro" id="IPR023457">
    <property type="entry name" value="Met-tRNA_synth_2"/>
</dbReference>
<comment type="catalytic activity">
    <reaction evidence="8">
        <text>tRNA(Met) + L-methionine + ATP = L-methionyl-tRNA(Met) + AMP + diphosphate</text>
        <dbReference type="Rhea" id="RHEA:13481"/>
        <dbReference type="Rhea" id="RHEA-COMP:9667"/>
        <dbReference type="Rhea" id="RHEA-COMP:9698"/>
        <dbReference type="ChEBI" id="CHEBI:30616"/>
        <dbReference type="ChEBI" id="CHEBI:33019"/>
        <dbReference type="ChEBI" id="CHEBI:57844"/>
        <dbReference type="ChEBI" id="CHEBI:78442"/>
        <dbReference type="ChEBI" id="CHEBI:78530"/>
        <dbReference type="ChEBI" id="CHEBI:456215"/>
        <dbReference type="EC" id="6.1.1.10"/>
    </reaction>
</comment>
<evidence type="ECO:0000256" key="7">
    <source>
        <dbReference type="ARBA" id="ARBA00023146"/>
    </source>
</evidence>
<evidence type="ECO:0000256" key="8">
    <source>
        <dbReference type="HAMAP-Rule" id="MF_01228"/>
    </source>
</evidence>
<evidence type="ECO:0000259" key="11">
    <source>
        <dbReference type="Pfam" id="PF09334"/>
    </source>
</evidence>
<keyword evidence="5 8" id="KW-0067">ATP-binding</keyword>
<gene>
    <name evidence="8" type="primary">metG</name>
    <name evidence="12" type="ORF">CVV26_03225</name>
</gene>
<keyword evidence="4 8" id="KW-0862">Zinc</keyword>
<feature type="binding site" evidence="8">
    <location>
        <position position="128"/>
    </location>
    <ligand>
        <name>Zn(2+)</name>
        <dbReference type="ChEBI" id="CHEBI:29105"/>
    </ligand>
</feature>
<dbReference type="EC" id="6.1.1.10" evidence="8"/>
<dbReference type="Gene3D" id="2.170.220.10">
    <property type="match status" value="1"/>
</dbReference>
<reference evidence="12 13" key="1">
    <citation type="journal article" date="2017" name="ISME J.">
        <title>Potential for microbial H2 and metal transformations associated with novel bacteria and archaea in deep terrestrial subsurface sediments.</title>
        <authorList>
            <person name="Hernsdorf A.W."/>
            <person name="Amano Y."/>
            <person name="Miyakawa K."/>
            <person name="Ise K."/>
            <person name="Suzuki Y."/>
            <person name="Anantharaman K."/>
            <person name="Probst A."/>
            <person name="Burstein D."/>
            <person name="Thomas B.C."/>
            <person name="Banfield J.F."/>
        </authorList>
    </citation>
    <scope>NUCLEOTIDE SEQUENCE [LARGE SCALE GENOMIC DNA]</scope>
    <source>
        <strain evidence="12">HGW-Kuenenbacteria-1</strain>
    </source>
</reference>
<feature type="binding site" evidence="8">
    <location>
        <position position="125"/>
    </location>
    <ligand>
        <name>Zn(2+)</name>
        <dbReference type="ChEBI" id="CHEBI:29105"/>
    </ligand>
</feature>
<dbReference type="CDD" id="cd00814">
    <property type="entry name" value="MetRS_core"/>
    <property type="match status" value="1"/>
</dbReference>
<accession>A0A2N1UMT0</accession>
<evidence type="ECO:0000256" key="5">
    <source>
        <dbReference type="ARBA" id="ARBA00022840"/>
    </source>
</evidence>
<protein>
    <recommendedName>
        <fullName evidence="8">Methionine--tRNA ligase</fullName>
        <ecNumber evidence="8">6.1.1.10</ecNumber>
    </recommendedName>
    <alternativeName>
        <fullName evidence="8">Methionyl-tRNA synthetase</fullName>
        <shortName evidence="8">MetRS</shortName>
    </alternativeName>
</protein>
<sequence length="500" mass="58905">MKFYITTPIYYVNDEPHLGHAYTTVITDVLARYHRLKGDDVFFLTGTDEHGLKIEQKAQEEKMDPQKFCDKKATKFQFLWNTLNISNDNFIRTTDLKHKNAVQKVLQILFIKKMIYKGEYQGLYCVGCEEYKTKTQLVDGKCPFHQKEPELLKEECYFFKLSNFQKELIKKIQNNEFKIEPIERKNEILGFLKKEKLEDLSISRKKVRWGIPLPFDEFYTIYVWVEAFFNYLTGLDWQGDNKKVSDFWSPDVQIIGKDILRLHATVWPALLLALNIPLPKKLFVHGFFTFNGQKMSKTLGNVIWPNNLIDKFGVDATRYLLLSQFPLGQDGDIAINKLEEKYNADLVNGLGNLVSRVLTLAERNPSAFIFNNNEIKIKKTWEEYEKTMENIQFFETLKIVLGLISFYDKYIEQEKPWEIKNNLEKLNKILSNLLEGIYCLGIMILPFMPEISEKIFIQLGIEKEIKHKSFEELKKIAQFKFKIKKNENLFPKENLKNKIK</sequence>
<dbReference type="Pfam" id="PF01406">
    <property type="entry name" value="tRNA-synt_1e"/>
    <property type="match status" value="1"/>
</dbReference>
<evidence type="ECO:0000256" key="2">
    <source>
        <dbReference type="ARBA" id="ARBA00022723"/>
    </source>
</evidence>
<evidence type="ECO:0000259" key="10">
    <source>
        <dbReference type="Pfam" id="PF08264"/>
    </source>
</evidence>
<dbReference type="InterPro" id="IPR013155">
    <property type="entry name" value="M/V/L/I-tRNA-synth_anticd-bd"/>
</dbReference>
<dbReference type="SUPFAM" id="SSF52374">
    <property type="entry name" value="Nucleotidylyl transferase"/>
    <property type="match status" value="1"/>
</dbReference>
<dbReference type="PRINTS" id="PR01041">
    <property type="entry name" value="TRNASYNTHMET"/>
</dbReference>
<name>A0A2N1UMT0_9BACT</name>
<dbReference type="EMBL" id="PGYQ01000019">
    <property type="protein sequence ID" value="PKL72061.1"/>
    <property type="molecule type" value="Genomic_DNA"/>
</dbReference>
<dbReference type="GO" id="GO:0005737">
    <property type="term" value="C:cytoplasm"/>
    <property type="evidence" value="ECO:0007669"/>
    <property type="project" value="UniProtKB-SubCell"/>
</dbReference>
<evidence type="ECO:0000259" key="9">
    <source>
        <dbReference type="Pfam" id="PF01406"/>
    </source>
</evidence>
<feature type="domain" description="Methionyl/Leucyl tRNA synthetase" evidence="11">
    <location>
        <begin position="135"/>
        <end position="358"/>
    </location>
</feature>
<comment type="cofactor">
    <cofactor evidence="8">
        <name>Zn(2+)</name>
        <dbReference type="ChEBI" id="CHEBI:29105"/>
    </cofactor>
    <text evidence="8">Binds 1 zinc ion per subunit.</text>
</comment>
<dbReference type="SUPFAM" id="SSF47323">
    <property type="entry name" value="Anticodon-binding domain of a subclass of class I aminoacyl-tRNA synthetases"/>
    <property type="match status" value="1"/>
</dbReference>
<dbReference type="PANTHER" id="PTHR43326:SF1">
    <property type="entry name" value="METHIONINE--TRNA LIGASE, MITOCHONDRIAL"/>
    <property type="match status" value="1"/>
</dbReference>
<dbReference type="PANTHER" id="PTHR43326">
    <property type="entry name" value="METHIONYL-TRNA SYNTHETASE"/>
    <property type="match status" value="1"/>
</dbReference>
<dbReference type="CDD" id="cd07957">
    <property type="entry name" value="Anticodon_Ia_Met"/>
    <property type="match status" value="1"/>
</dbReference>
<dbReference type="Proteomes" id="UP000233414">
    <property type="component" value="Unassembled WGS sequence"/>
</dbReference>
<keyword evidence="2 8" id="KW-0479">Metal-binding</keyword>
<dbReference type="GO" id="GO:0046872">
    <property type="term" value="F:metal ion binding"/>
    <property type="evidence" value="ECO:0007669"/>
    <property type="project" value="UniProtKB-KW"/>
</dbReference>
<comment type="caution">
    <text evidence="12">The sequence shown here is derived from an EMBL/GenBank/DDBJ whole genome shotgun (WGS) entry which is preliminary data.</text>
</comment>
<feature type="short sequence motif" description="'KMSKS' region" evidence="8">
    <location>
        <begin position="294"/>
        <end position="298"/>
    </location>
</feature>
<organism evidence="12 13">
    <name type="scientific">Candidatus Kuenenbacteria bacterium HGW-Kuenenbacteria-1</name>
    <dbReference type="NCBI Taxonomy" id="2013812"/>
    <lineage>
        <taxon>Bacteria</taxon>
        <taxon>Candidatus Kueneniibacteriota</taxon>
    </lineage>
</organism>
<evidence type="ECO:0000256" key="4">
    <source>
        <dbReference type="ARBA" id="ARBA00022833"/>
    </source>
</evidence>
<proteinExistence type="inferred from homology"/>
<comment type="function">
    <text evidence="8">Is required not only for elongation of protein synthesis but also for the initiation of all mRNA translation through initiator tRNA(fMet) aminoacylation.</text>
</comment>
<feature type="domain" description="tRNA synthetases class I catalytic" evidence="9">
    <location>
        <begin position="12"/>
        <end position="119"/>
    </location>
</feature>
<evidence type="ECO:0000313" key="12">
    <source>
        <dbReference type="EMBL" id="PKL72061.1"/>
    </source>
</evidence>
<keyword evidence="7 8" id="KW-0030">Aminoacyl-tRNA synthetase</keyword>
<evidence type="ECO:0000256" key="6">
    <source>
        <dbReference type="ARBA" id="ARBA00022917"/>
    </source>
</evidence>
<dbReference type="HAMAP" id="MF_01228">
    <property type="entry name" value="Met_tRNA_synth_type2"/>
    <property type="match status" value="1"/>
</dbReference>
<dbReference type="Pfam" id="PF08264">
    <property type="entry name" value="Anticodon_1"/>
    <property type="match status" value="1"/>
</dbReference>
<dbReference type="GO" id="GO:0006431">
    <property type="term" value="P:methionyl-tRNA aminoacylation"/>
    <property type="evidence" value="ECO:0007669"/>
    <property type="project" value="UniProtKB-UniRule"/>
</dbReference>
<dbReference type="InterPro" id="IPR014729">
    <property type="entry name" value="Rossmann-like_a/b/a_fold"/>
</dbReference>
<keyword evidence="1 8" id="KW-0436">Ligase</keyword>
<dbReference type="NCBIfam" id="NF008900">
    <property type="entry name" value="PRK12267.1"/>
    <property type="match status" value="1"/>
</dbReference>
<comment type="caution">
    <text evidence="8">Lacks conserved residue(s) required for the propagation of feature annotation.</text>
</comment>
<evidence type="ECO:0000256" key="3">
    <source>
        <dbReference type="ARBA" id="ARBA00022741"/>
    </source>
</evidence>
<keyword evidence="8" id="KW-0963">Cytoplasm</keyword>
<feature type="domain" description="Methionyl/Valyl/Leucyl/Isoleucyl-tRNA synthetase anticodon-binding" evidence="10">
    <location>
        <begin position="376"/>
        <end position="476"/>
    </location>
</feature>
<dbReference type="Gene3D" id="3.40.50.620">
    <property type="entry name" value="HUPs"/>
    <property type="match status" value="1"/>
</dbReference>
<dbReference type="FunFam" id="2.170.220.10:FF:000003">
    <property type="entry name" value="Methionine--tRNA ligase"/>
    <property type="match status" value="1"/>
</dbReference>
<dbReference type="InterPro" id="IPR015413">
    <property type="entry name" value="Methionyl/Leucyl_tRNA_Synth"/>
</dbReference>
<dbReference type="InterPro" id="IPR033911">
    <property type="entry name" value="MetRS_core"/>
</dbReference>
<dbReference type="AlphaFoldDB" id="A0A2N1UMT0"/>
<dbReference type="GO" id="GO:0005524">
    <property type="term" value="F:ATP binding"/>
    <property type="evidence" value="ECO:0007669"/>
    <property type="project" value="UniProtKB-UniRule"/>
</dbReference>
<keyword evidence="6 8" id="KW-0648">Protein biosynthesis</keyword>
<comment type="subunit">
    <text evidence="8">Monomer.</text>
</comment>
<comment type="subcellular location">
    <subcellularLocation>
        <location evidence="8">Cytoplasm</location>
    </subcellularLocation>
</comment>
<dbReference type="InterPro" id="IPR032678">
    <property type="entry name" value="tRNA-synt_1_cat_dom"/>
</dbReference>
<dbReference type="GO" id="GO:0004825">
    <property type="term" value="F:methionine-tRNA ligase activity"/>
    <property type="evidence" value="ECO:0007669"/>
    <property type="project" value="UniProtKB-UniRule"/>
</dbReference>
<evidence type="ECO:0000313" key="13">
    <source>
        <dbReference type="Proteomes" id="UP000233414"/>
    </source>
</evidence>
<feature type="short sequence motif" description="'HIGH' region" evidence="8">
    <location>
        <begin position="10"/>
        <end position="20"/>
    </location>
</feature>
<feature type="binding site" evidence="8">
    <location>
        <position position="145"/>
    </location>
    <ligand>
        <name>Zn(2+)</name>
        <dbReference type="ChEBI" id="CHEBI:29105"/>
    </ligand>
</feature>
<keyword evidence="3 8" id="KW-0547">Nucleotide-binding</keyword>
<dbReference type="Pfam" id="PF09334">
    <property type="entry name" value="tRNA-synt_1g"/>
    <property type="match status" value="1"/>
</dbReference>
<comment type="similarity">
    <text evidence="8">Belongs to the class-I aminoacyl-tRNA synthetase family. MetG type 2A subfamily.</text>
</comment>
<dbReference type="InterPro" id="IPR041872">
    <property type="entry name" value="Anticodon_Met"/>
</dbReference>
<dbReference type="Gene3D" id="1.10.730.10">
    <property type="entry name" value="Isoleucyl-tRNA Synthetase, Domain 1"/>
    <property type="match status" value="1"/>
</dbReference>
<dbReference type="InterPro" id="IPR009080">
    <property type="entry name" value="tRNAsynth_Ia_anticodon-bd"/>
</dbReference>